<feature type="region of interest" description="Disordered" evidence="1">
    <location>
        <begin position="68"/>
        <end position="127"/>
    </location>
</feature>
<feature type="compositionally biased region" description="Basic and acidic residues" evidence="1">
    <location>
        <begin position="68"/>
        <end position="77"/>
    </location>
</feature>
<sequence>MAQAIVIQGRFLVLPHSLDPARAHAFHSFSRRGAAMLTMHRLVVRNTFLEITDDGLMPERLSPLRLRAKSDDTHSRSSLECTLQVGGSVTTEDELPDETTCSPTTHSRSSSRSRRDTSAERRPLPRRKAWADVDPLVAYPSPNSSRAASPDAHPWIAHDEASQINLQRTADFDQQDSVNTWCFQEGRNYITWPWAEQGSPPPSPLANQFWVSPFVAESCAIPFGHCEHPDETVPPEVSCATPEVEAVWPLEEKEVAQAPQSLLNGRPTTVIVRCIPPEYSSGMVLKLLDQLGFAGVYDYLYLPMGFLAGKNLCYAFVNLISHEEAVRFMKALDGFTGWQVPSDKVAVASWAQPCQGLAAHVERYRNSPVMHPSMPDEYKPMIFEGGQRVPFPQPTKPIKAPKVRVKAVRKLS</sequence>
<feature type="compositionally biased region" description="Basic and acidic residues" evidence="1">
    <location>
        <begin position="113"/>
        <end position="123"/>
    </location>
</feature>
<proteinExistence type="predicted"/>
<feature type="domain" description="Mei2-like C-terminal RNA recognition motif" evidence="2">
    <location>
        <begin position="268"/>
        <end position="364"/>
    </location>
</feature>
<dbReference type="Pfam" id="PF04059">
    <property type="entry name" value="RRM_2"/>
    <property type="match status" value="1"/>
</dbReference>
<dbReference type="GO" id="GO:0003676">
    <property type="term" value="F:nucleic acid binding"/>
    <property type="evidence" value="ECO:0007669"/>
    <property type="project" value="InterPro"/>
</dbReference>
<protein>
    <recommendedName>
        <fullName evidence="2">Mei2-like C-terminal RNA recognition motif domain-containing protein</fullName>
    </recommendedName>
</protein>
<gene>
    <name evidence="3" type="ORF">NSCI0253_LOCUS33619</name>
</gene>
<dbReference type="InterPro" id="IPR007201">
    <property type="entry name" value="Mei2-like_Rrm_C"/>
</dbReference>
<name>A0A7S1ANW5_NOCSC</name>
<evidence type="ECO:0000259" key="2">
    <source>
        <dbReference type="Pfam" id="PF04059"/>
    </source>
</evidence>
<evidence type="ECO:0000256" key="1">
    <source>
        <dbReference type="SAM" id="MobiDB-lite"/>
    </source>
</evidence>
<dbReference type="InterPro" id="IPR035979">
    <property type="entry name" value="RBD_domain_sf"/>
</dbReference>
<feature type="compositionally biased region" description="Low complexity" evidence="1">
    <location>
        <begin position="99"/>
        <end position="110"/>
    </location>
</feature>
<organism evidence="3">
    <name type="scientific">Noctiluca scintillans</name>
    <name type="common">Sea sparkle</name>
    <name type="synonym">Red tide dinoflagellate</name>
    <dbReference type="NCBI Taxonomy" id="2966"/>
    <lineage>
        <taxon>Eukaryota</taxon>
        <taxon>Sar</taxon>
        <taxon>Alveolata</taxon>
        <taxon>Dinophyceae</taxon>
        <taxon>Noctilucales</taxon>
        <taxon>Noctilucaceae</taxon>
        <taxon>Noctiluca</taxon>
    </lineage>
</organism>
<reference evidence="3" key="1">
    <citation type="submission" date="2021-01" db="EMBL/GenBank/DDBJ databases">
        <authorList>
            <person name="Corre E."/>
            <person name="Pelletier E."/>
            <person name="Niang G."/>
            <person name="Scheremetjew M."/>
            <person name="Finn R."/>
            <person name="Kale V."/>
            <person name="Holt S."/>
            <person name="Cochrane G."/>
            <person name="Meng A."/>
            <person name="Brown T."/>
            <person name="Cohen L."/>
        </authorList>
    </citation>
    <scope>NUCLEOTIDE SEQUENCE</scope>
</reference>
<feature type="compositionally biased region" description="Polar residues" evidence="1">
    <location>
        <begin position="78"/>
        <end position="90"/>
    </location>
</feature>
<evidence type="ECO:0000313" key="3">
    <source>
        <dbReference type="EMBL" id="CAD8859265.1"/>
    </source>
</evidence>
<dbReference type="SUPFAM" id="SSF54928">
    <property type="entry name" value="RNA-binding domain, RBD"/>
    <property type="match status" value="1"/>
</dbReference>
<dbReference type="AlphaFoldDB" id="A0A7S1ANW5"/>
<accession>A0A7S1ANW5</accession>
<dbReference type="EMBL" id="HBFQ01047270">
    <property type="protein sequence ID" value="CAD8859265.1"/>
    <property type="molecule type" value="Transcribed_RNA"/>
</dbReference>